<dbReference type="PANTHER" id="PTHR37835">
    <property type="entry name" value="ALPHA-CLOSTRIPAIN"/>
    <property type="match status" value="1"/>
</dbReference>
<dbReference type="AlphaFoldDB" id="A0A9N8E726"/>
<comment type="caution">
    <text evidence="3">The sequence shown here is derived from an EMBL/GenBank/DDBJ whole genome shotgun (WGS) entry which is preliminary data.</text>
</comment>
<protein>
    <submittedName>
        <fullName evidence="3">Peptidase C11, clostripain</fullName>
    </submittedName>
</protein>
<dbReference type="Pfam" id="PF03415">
    <property type="entry name" value="Peptidase_C11"/>
    <property type="match status" value="1"/>
</dbReference>
<reference evidence="3" key="1">
    <citation type="submission" date="2020-06" db="EMBL/GenBank/DDBJ databases">
        <authorList>
            <consortium name="Plant Systems Biology data submission"/>
        </authorList>
    </citation>
    <scope>NUCLEOTIDE SEQUENCE</scope>
    <source>
        <strain evidence="3">D6</strain>
    </source>
</reference>
<gene>
    <name evidence="3" type="ORF">SEMRO_691_G187930.1</name>
</gene>
<dbReference type="OrthoDB" id="339125at2759"/>
<dbReference type="EMBL" id="CAICTM010000690">
    <property type="protein sequence ID" value="CAB9515049.1"/>
    <property type="molecule type" value="Genomic_DNA"/>
</dbReference>
<dbReference type="InterPro" id="IPR005077">
    <property type="entry name" value="Peptidase_C11"/>
</dbReference>
<evidence type="ECO:0000256" key="1">
    <source>
        <dbReference type="SAM" id="MobiDB-lite"/>
    </source>
</evidence>
<organism evidence="3 4">
    <name type="scientific">Seminavis robusta</name>
    <dbReference type="NCBI Taxonomy" id="568900"/>
    <lineage>
        <taxon>Eukaryota</taxon>
        <taxon>Sar</taxon>
        <taxon>Stramenopiles</taxon>
        <taxon>Ochrophyta</taxon>
        <taxon>Bacillariophyta</taxon>
        <taxon>Bacillariophyceae</taxon>
        <taxon>Bacillariophycidae</taxon>
        <taxon>Naviculales</taxon>
        <taxon>Naviculaceae</taxon>
        <taxon>Seminavis</taxon>
    </lineage>
</organism>
<evidence type="ECO:0000313" key="3">
    <source>
        <dbReference type="EMBL" id="CAB9515049.1"/>
    </source>
</evidence>
<sequence>MRKLMIVPLLLGVLPHIAHAKICLMMYQLADNDLEHFIRQDYVELVSSPVARGEDLRLWVYYDALNGDTLPYTLDANDSPVGAFAGSRYILYDRSVGYARVVRQFDTEIDSNAVDTIQTFLETAMRDCLDNGYESLMAVFSSHAGGFYGYGGDWNPGRRELQAVPQTNQNIAFAIKSALDNAAGGRKLDVLGFDACNMMAFGAADDYGAADVAVYLLASEALEPGHGWAYQYLNNAPNALTLAQEVVSTFLGQTQGRAHQAPKTLAILDLQKFFTFLEAFEDFMGLFLPALQAGDVTLHTSAARSRTSAVSYEGTLDSLGARQPTSMDIGSWMAFLAHLCNPVGELGTSFQMAQSAYTDMFVTSGNGPGTAVGTGMHVLWPQQHVYNAQKATFDVILFGSSTYSTLAAPNFRAFLQWFLANPNPGTQCSLIYDDTGTLNLGTNQFEVTAEIGPEVDDVTVEYAIDLSTPLKPLLESRGLTPNSDEYLYLKGGDLKGVFQGSTFSTSWDQNFYFLNVSFNDQLEALNAGVNDGSEVSKRIQDFSDTAQFEALYVVDVGDGARRIPVMYFPEDKREAASKLGFVDYLLFDADYWFGLGAVYSYLVFSVNETVGRINDNLALYINDGNTYFEQPRENGGVLMPLVQIDAYIQERNLTLLPGGFNQTIIEWTTELNYNILTTNTSQVVNLIPSADAVTVNVYASDFGDPNREREVRNYDVYRPSRTSSTGGQPEFEETPTTATTSTTEKNSSGCFNGMLQLTNGLFLAALGLFATSKW</sequence>
<feature type="signal peptide" evidence="2">
    <location>
        <begin position="1"/>
        <end position="20"/>
    </location>
</feature>
<proteinExistence type="predicted"/>
<name>A0A9N8E726_9STRA</name>
<keyword evidence="2" id="KW-0732">Signal</keyword>
<accession>A0A9N8E726</accession>
<dbReference type="Proteomes" id="UP001153069">
    <property type="component" value="Unassembled WGS sequence"/>
</dbReference>
<feature type="chain" id="PRO_5040143673" evidence="2">
    <location>
        <begin position="21"/>
        <end position="774"/>
    </location>
</feature>
<dbReference type="PANTHER" id="PTHR37835:SF1">
    <property type="entry name" value="ALPHA-CLOSTRIPAIN"/>
    <property type="match status" value="1"/>
</dbReference>
<evidence type="ECO:0000256" key="2">
    <source>
        <dbReference type="SAM" id="SignalP"/>
    </source>
</evidence>
<keyword evidence="4" id="KW-1185">Reference proteome</keyword>
<evidence type="ECO:0000313" key="4">
    <source>
        <dbReference type="Proteomes" id="UP001153069"/>
    </source>
</evidence>
<feature type="region of interest" description="Disordered" evidence="1">
    <location>
        <begin position="718"/>
        <end position="745"/>
    </location>
</feature>
<feature type="compositionally biased region" description="Low complexity" evidence="1">
    <location>
        <begin position="734"/>
        <end position="744"/>
    </location>
</feature>